<reference evidence="2 3" key="1">
    <citation type="submission" date="2024-04" db="EMBL/GenBank/DDBJ databases">
        <title>Genome assembly C_amara_ONT_v2.</title>
        <authorList>
            <person name="Yant L."/>
            <person name="Moore C."/>
            <person name="Slenker M."/>
        </authorList>
    </citation>
    <scope>NUCLEOTIDE SEQUENCE [LARGE SCALE GENOMIC DNA]</scope>
    <source>
        <tissue evidence="2">Leaf</tissue>
    </source>
</reference>
<keyword evidence="3" id="KW-1185">Reference proteome</keyword>
<accession>A0ABD1AWK3</accession>
<name>A0ABD1AWK3_CARAN</name>
<dbReference type="EMBL" id="JBANAX010000510">
    <property type="protein sequence ID" value="KAL1206010.1"/>
    <property type="molecule type" value="Genomic_DNA"/>
</dbReference>
<dbReference type="SUPFAM" id="SSF54236">
    <property type="entry name" value="Ubiquitin-like"/>
    <property type="match status" value="1"/>
</dbReference>
<gene>
    <name evidence="2" type="ORF">V5N11_018082</name>
</gene>
<comment type="caution">
    <text evidence="2">The sequence shown here is derived from an EMBL/GenBank/DDBJ whole genome shotgun (WGS) entry which is preliminary data.</text>
</comment>
<dbReference type="Proteomes" id="UP001558713">
    <property type="component" value="Unassembled WGS sequence"/>
</dbReference>
<feature type="compositionally biased region" description="Polar residues" evidence="1">
    <location>
        <begin position="31"/>
        <end position="41"/>
    </location>
</feature>
<dbReference type="Gene3D" id="3.10.20.90">
    <property type="entry name" value="Phosphatidylinositol 3-kinase Catalytic Subunit, Chain A, domain 1"/>
    <property type="match status" value="1"/>
</dbReference>
<dbReference type="AlphaFoldDB" id="A0ABD1AWK3"/>
<proteinExistence type="predicted"/>
<evidence type="ECO:0000313" key="3">
    <source>
        <dbReference type="Proteomes" id="UP001558713"/>
    </source>
</evidence>
<protein>
    <submittedName>
        <fullName evidence="2">Splicing factor 3A subunit 1</fullName>
    </submittedName>
</protein>
<dbReference type="InterPro" id="IPR029071">
    <property type="entry name" value="Ubiquitin-like_domsf"/>
</dbReference>
<organism evidence="2 3">
    <name type="scientific">Cardamine amara subsp. amara</name>
    <dbReference type="NCBI Taxonomy" id="228776"/>
    <lineage>
        <taxon>Eukaryota</taxon>
        <taxon>Viridiplantae</taxon>
        <taxon>Streptophyta</taxon>
        <taxon>Embryophyta</taxon>
        <taxon>Tracheophyta</taxon>
        <taxon>Spermatophyta</taxon>
        <taxon>Magnoliopsida</taxon>
        <taxon>eudicotyledons</taxon>
        <taxon>Gunneridae</taxon>
        <taxon>Pentapetalae</taxon>
        <taxon>rosids</taxon>
        <taxon>malvids</taxon>
        <taxon>Brassicales</taxon>
        <taxon>Brassicaceae</taxon>
        <taxon>Cardamineae</taxon>
        <taxon>Cardamine</taxon>
    </lineage>
</organism>
<sequence>MEYGDWPVPSPGYLVMVKPPPQIQPPPASQFAHTRGTSSMGMMQPEERQLKRPKFDKPELVPDDQFLAKHPDSYTIRVSVPNIDDGQVIEIIVQTLSENVASLKEKIAKKLKVRGEDGFLQDNMSLAQCKSRSRRSPNSVFMRTSLVGCMEFKRVMLLEIEATS</sequence>
<evidence type="ECO:0000256" key="1">
    <source>
        <dbReference type="SAM" id="MobiDB-lite"/>
    </source>
</evidence>
<evidence type="ECO:0000313" key="2">
    <source>
        <dbReference type="EMBL" id="KAL1206010.1"/>
    </source>
</evidence>
<feature type="region of interest" description="Disordered" evidence="1">
    <location>
        <begin position="22"/>
        <end position="46"/>
    </location>
</feature>